<sequence length="103" mass="11477">MIVMMIAGMAALIFASRYLFLSPKLPIRLRASTQRFLTFASPAVLTAIWGPIVFMPEGQLALNMHNAYLWAALVAIVLAWVTRHVLLTTVVSFGCFLVLNHFL</sequence>
<proteinExistence type="predicted"/>
<gene>
    <name evidence="2" type="ORF">D1Z90_11285</name>
</gene>
<dbReference type="OrthoDB" id="4257348at2"/>
<dbReference type="Pfam" id="PF05437">
    <property type="entry name" value="AzlD"/>
    <property type="match status" value="1"/>
</dbReference>
<dbReference type="RefSeq" id="WP_119910865.1">
    <property type="nucleotide sequence ID" value="NZ_QZCH01000013.1"/>
</dbReference>
<organism evidence="2 3">
    <name type="scientific">Motilimonas pumila</name>
    <dbReference type="NCBI Taxonomy" id="2303987"/>
    <lineage>
        <taxon>Bacteria</taxon>
        <taxon>Pseudomonadati</taxon>
        <taxon>Pseudomonadota</taxon>
        <taxon>Gammaproteobacteria</taxon>
        <taxon>Alteromonadales</taxon>
        <taxon>Alteromonadales genera incertae sedis</taxon>
        <taxon>Motilimonas</taxon>
    </lineage>
</organism>
<feature type="transmembrane region" description="Helical" evidence="1">
    <location>
        <begin position="67"/>
        <end position="99"/>
    </location>
</feature>
<name>A0A418YEA5_9GAMM</name>
<dbReference type="InterPro" id="IPR008407">
    <property type="entry name" value="Brnchd-chn_aa_trnsp_AzlD"/>
</dbReference>
<evidence type="ECO:0000256" key="1">
    <source>
        <dbReference type="SAM" id="Phobius"/>
    </source>
</evidence>
<feature type="transmembrane region" description="Helical" evidence="1">
    <location>
        <begin position="6"/>
        <end position="24"/>
    </location>
</feature>
<feature type="transmembrane region" description="Helical" evidence="1">
    <location>
        <begin position="36"/>
        <end position="55"/>
    </location>
</feature>
<keyword evidence="1" id="KW-0472">Membrane</keyword>
<keyword evidence="3" id="KW-1185">Reference proteome</keyword>
<accession>A0A418YEA5</accession>
<keyword evidence="1" id="KW-1133">Transmembrane helix</keyword>
<reference evidence="2 3" key="1">
    <citation type="submission" date="2018-09" db="EMBL/GenBank/DDBJ databases">
        <authorList>
            <person name="Wang F."/>
        </authorList>
    </citation>
    <scope>NUCLEOTIDE SEQUENCE [LARGE SCALE GENOMIC DNA]</scope>
    <source>
        <strain evidence="2 3">PLHSC7-2</strain>
    </source>
</reference>
<dbReference type="Proteomes" id="UP000283255">
    <property type="component" value="Unassembled WGS sequence"/>
</dbReference>
<comment type="caution">
    <text evidence="2">The sequence shown here is derived from an EMBL/GenBank/DDBJ whole genome shotgun (WGS) entry which is preliminary data.</text>
</comment>
<dbReference type="AlphaFoldDB" id="A0A418YEA5"/>
<reference evidence="2 3" key="2">
    <citation type="submission" date="2019-01" db="EMBL/GenBank/DDBJ databases">
        <title>Motilimonas pumilus sp. nov., isolated from the gut of sea cucumber (Apostichopus japonicus).</title>
        <authorList>
            <person name="Wang F.-Q."/>
            <person name="Ren L.-H."/>
            <person name="Lin Y.-W."/>
            <person name="Sun G.-H."/>
            <person name="Du Z.-J."/>
            <person name="Zhao J.-X."/>
            <person name="Liu X.-J."/>
            <person name="Liu L.-J."/>
        </authorList>
    </citation>
    <scope>NUCLEOTIDE SEQUENCE [LARGE SCALE GENOMIC DNA]</scope>
    <source>
        <strain evidence="2 3">PLHSC7-2</strain>
    </source>
</reference>
<protein>
    <submittedName>
        <fullName evidence="2">AzlD domain-containing protein</fullName>
    </submittedName>
</protein>
<evidence type="ECO:0000313" key="2">
    <source>
        <dbReference type="EMBL" id="RJG47485.1"/>
    </source>
</evidence>
<evidence type="ECO:0000313" key="3">
    <source>
        <dbReference type="Proteomes" id="UP000283255"/>
    </source>
</evidence>
<dbReference type="EMBL" id="QZCH01000013">
    <property type="protein sequence ID" value="RJG47485.1"/>
    <property type="molecule type" value="Genomic_DNA"/>
</dbReference>
<keyword evidence="1" id="KW-0812">Transmembrane</keyword>